<comment type="similarity">
    <text evidence="1">Belongs to the beta-lactamase family.</text>
</comment>
<evidence type="ECO:0000259" key="4">
    <source>
        <dbReference type="Pfam" id="PF11954"/>
    </source>
</evidence>
<dbReference type="InterPro" id="IPR001466">
    <property type="entry name" value="Beta-lactam-related"/>
</dbReference>
<dbReference type="Pfam" id="PF11954">
    <property type="entry name" value="DUF3471"/>
    <property type="match status" value="1"/>
</dbReference>
<evidence type="ECO:0008006" key="7">
    <source>
        <dbReference type="Google" id="ProtNLM"/>
    </source>
</evidence>
<dbReference type="Proteomes" id="UP000078389">
    <property type="component" value="Unassembled WGS sequence"/>
</dbReference>
<feature type="domain" description="Peptidase S12 Pab87-related C-terminal" evidence="4">
    <location>
        <begin position="370"/>
        <end position="448"/>
    </location>
</feature>
<evidence type="ECO:0000259" key="3">
    <source>
        <dbReference type="Pfam" id="PF00144"/>
    </source>
</evidence>
<feature type="domain" description="Beta-lactamase-related" evidence="3">
    <location>
        <begin position="41"/>
        <end position="342"/>
    </location>
</feature>
<evidence type="ECO:0000256" key="1">
    <source>
        <dbReference type="ARBA" id="ARBA00038473"/>
    </source>
</evidence>
<dbReference type="RefSeq" id="WP_067451103.1">
    <property type="nucleotide sequence ID" value="NZ_LVVY01000060.1"/>
</dbReference>
<dbReference type="Gene3D" id="3.40.710.10">
    <property type="entry name" value="DD-peptidase/beta-lactamase superfamily"/>
    <property type="match status" value="1"/>
</dbReference>
<dbReference type="STRING" id="1770058.A3840_02050"/>
<protein>
    <recommendedName>
        <fullName evidence="7">Serine hydrolase</fullName>
    </recommendedName>
</protein>
<feature type="signal peptide" evidence="2">
    <location>
        <begin position="1"/>
        <end position="19"/>
    </location>
</feature>
<organism evidence="5 6">
    <name type="scientific">Devosia elaeis</name>
    <dbReference type="NCBI Taxonomy" id="1770058"/>
    <lineage>
        <taxon>Bacteria</taxon>
        <taxon>Pseudomonadati</taxon>
        <taxon>Pseudomonadota</taxon>
        <taxon>Alphaproteobacteria</taxon>
        <taxon>Hyphomicrobiales</taxon>
        <taxon>Devosiaceae</taxon>
        <taxon>Devosia</taxon>
    </lineage>
</organism>
<keyword evidence="6" id="KW-1185">Reference proteome</keyword>
<proteinExistence type="inferred from homology"/>
<dbReference type="PANTHER" id="PTHR22935:SF95">
    <property type="entry name" value="BETA-LACTAMASE-LIKE 1-RELATED"/>
    <property type="match status" value="1"/>
</dbReference>
<evidence type="ECO:0000313" key="5">
    <source>
        <dbReference type="EMBL" id="OAM80016.1"/>
    </source>
</evidence>
<dbReference type="InterPro" id="IPR021860">
    <property type="entry name" value="Peptidase_S12_Pab87-rel_C"/>
</dbReference>
<evidence type="ECO:0000313" key="6">
    <source>
        <dbReference type="Proteomes" id="UP000078389"/>
    </source>
</evidence>
<dbReference type="EMBL" id="LVVY01000060">
    <property type="protein sequence ID" value="OAM80016.1"/>
    <property type="molecule type" value="Genomic_DNA"/>
</dbReference>
<keyword evidence="2" id="KW-0732">Signal</keyword>
<dbReference type="AlphaFoldDB" id="A0A178I5L2"/>
<dbReference type="InterPro" id="IPR012338">
    <property type="entry name" value="Beta-lactam/transpept-like"/>
</dbReference>
<sequence>MHRLAVLAATGLLALPAIAQEAAMPSDADIAKILGDRIGRDQANVGIAVAVIENGQTRFVSHGTIGVDSDVPVDEHTIFEAGSITKVFTNLLLAQLVEAGRIDLDAPIATYLPEGTILPREGGRAITAFDLATHSAGLSGLPEDLMARGLDNPYSGYGAEGLMAWLADYDLPRPIGESFEYANAGTALLAQAIEQVSGEPYVDLLQRNILDPLDMDETSLALTGMERPDMAQGHDAAREIVPYWDFDAFAPVGGLLSTSSDLAKFIAAASGAADSELKPAFDAMLARTRPADGGDSIGLGWFLTDTGQGEIVWHNGITAGFRSFAGFERQSGNGVVVLSNMVTQAGIEDIGMHLLDPALPLREQPQIRTQVEIDPALLDDYVGEYVLGPGAVITITAENGRLFAQLTGQERFEIFPESETEFFYRIVDAQITFDVHAGDVKSLMLHQNGQDLPGLKLVE</sequence>
<dbReference type="SUPFAM" id="SSF56601">
    <property type="entry name" value="beta-lactamase/transpeptidase-like"/>
    <property type="match status" value="1"/>
</dbReference>
<accession>A0A178I5L2</accession>
<reference evidence="5 6" key="1">
    <citation type="submission" date="2016-03" db="EMBL/GenBank/DDBJ databases">
        <title>Genome sequencing of Devosia sp. S37.</title>
        <authorList>
            <person name="Mohd Nor M."/>
        </authorList>
    </citation>
    <scope>NUCLEOTIDE SEQUENCE [LARGE SCALE GENOMIC DNA]</scope>
    <source>
        <strain evidence="5 6">S37</strain>
    </source>
</reference>
<dbReference type="OrthoDB" id="5377431at2"/>
<name>A0A178I5L2_9HYPH</name>
<comment type="caution">
    <text evidence="5">The sequence shown here is derived from an EMBL/GenBank/DDBJ whole genome shotgun (WGS) entry which is preliminary data.</text>
</comment>
<dbReference type="Pfam" id="PF00144">
    <property type="entry name" value="Beta-lactamase"/>
    <property type="match status" value="1"/>
</dbReference>
<gene>
    <name evidence="5" type="ORF">A3840_02050</name>
</gene>
<dbReference type="PANTHER" id="PTHR22935">
    <property type="entry name" value="PENICILLIN-BINDING PROTEIN"/>
    <property type="match status" value="1"/>
</dbReference>
<evidence type="ECO:0000256" key="2">
    <source>
        <dbReference type="SAM" id="SignalP"/>
    </source>
</evidence>
<dbReference type="InterPro" id="IPR051478">
    <property type="entry name" value="Beta-lactamase-like_AB/R"/>
</dbReference>
<feature type="chain" id="PRO_5008088437" description="Serine hydrolase" evidence="2">
    <location>
        <begin position="20"/>
        <end position="459"/>
    </location>
</feature>